<sequence length="346" mass="37826">MSFTKKGTRASRAKPSIVQNSGGLNLTTAMGGARKMRSLHSLQGILSFALKRPRSKRTRGLRDSHCRRSVKPGNGELRASGNELQDEAILESELIQMPLWRHDDYYESSSPLSISSSPTASASFFDVYTTSSPAYSSMETPSSPRSARSSFTHVSGVSSPISSEGFVSPEEGFSSDEVLSLVSCSDVEIESNSLDFMRPTLQDNIAIRASSSVTATPEEIPTHRGAKAGRHISTYELAMAASEHDDSASVFQDKSGCTQSVEDDGEPYRIDLCDFEPDANTFDSSPRQRNNGSILCLRLDYEEVMAAWRDRGGGCLTARNPIYISPFLHPFQMFGSSSFVPHSPFF</sequence>
<evidence type="ECO:0000313" key="2">
    <source>
        <dbReference type="EMBL" id="KAH7300399.1"/>
    </source>
</evidence>
<dbReference type="OrthoDB" id="10456013at2759"/>
<dbReference type="AlphaFoldDB" id="A0A8T2RV24"/>
<evidence type="ECO:0000313" key="3">
    <source>
        <dbReference type="Proteomes" id="UP000825935"/>
    </source>
</evidence>
<dbReference type="EMBL" id="CM035429">
    <property type="protein sequence ID" value="KAH7300399.1"/>
    <property type="molecule type" value="Genomic_DNA"/>
</dbReference>
<organism evidence="2 3">
    <name type="scientific">Ceratopteris richardii</name>
    <name type="common">Triangle waterfern</name>
    <dbReference type="NCBI Taxonomy" id="49495"/>
    <lineage>
        <taxon>Eukaryota</taxon>
        <taxon>Viridiplantae</taxon>
        <taxon>Streptophyta</taxon>
        <taxon>Embryophyta</taxon>
        <taxon>Tracheophyta</taxon>
        <taxon>Polypodiopsida</taxon>
        <taxon>Polypodiidae</taxon>
        <taxon>Polypodiales</taxon>
        <taxon>Pteridineae</taxon>
        <taxon>Pteridaceae</taxon>
        <taxon>Parkerioideae</taxon>
        <taxon>Ceratopteris</taxon>
    </lineage>
</organism>
<feature type="region of interest" description="Disordered" evidence="1">
    <location>
        <begin position="134"/>
        <end position="169"/>
    </location>
</feature>
<reference evidence="2" key="1">
    <citation type="submission" date="2021-08" db="EMBL/GenBank/DDBJ databases">
        <title>WGS assembly of Ceratopteris richardii.</title>
        <authorList>
            <person name="Marchant D.B."/>
            <person name="Chen G."/>
            <person name="Jenkins J."/>
            <person name="Shu S."/>
            <person name="Leebens-Mack J."/>
            <person name="Grimwood J."/>
            <person name="Schmutz J."/>
            <person name="Soltis P."/>
            <person name="Soltis D."/>
            <person name="Chen Z.-H."/>
        </authorList>
    </citation>
    <scope>NUCLEOTIDE SEQUENCE</scope>
    <source>
        <strain evidence="2">Whitten #5841</strain>
        <tissue evidence="2">Leaf</tissue>
    </source>
</reference>
<gene>
    <name evidence="2" type="ORF">KP509_24G060700</name>
</gene>
<name>A0A8T2RV24_CERRI</name>
<keyword evidence="3" id="KW-1185">Reference proteome</keyword>
<feature type="compositionally biased region" description="Polar residues" evidence="1">
    <location>
        <begin position="134"/>
        <end position="162"/>
    </location>
</feature>
<dbReference type="Proteomes" id="UP000825935">
    <property type="component" value="Chromosome 24"/>
</dbReference>
<feature type="region of interest" description="Disordered" evidence="1">
    <location>
        <begin position="53"/>
        <end position="79"/>
    </location>
</feature>
<accession>A0A8T2RV24</accession>
<proteinExistence type="predicted"/>
<evidence type="ECO:0000256" key="1">
    <source>
        <dbReference type="SAM" id="MobiDB-lite"/>
    </source>
</evidence>
<protein>
    <submittedName>
        <fullName evidence="2">Uncharacterized protein</fullName>
    </submittedName>
</protein>
<comment type="caution">
    <text evidence="2">The sequence shown here is derived from an EMBL/GenBank/DDBJ whole genome shotgun (WGS) entry which is preliminary data.</text>
</comment>